<protein>
    <submittedName>
        <fullName evidence="6">Amino acid adenylation domain-containing protein</fullName>
    </submittedName>
</protein>
<dbReference type="Gene3D" id="3.30.559.30">
    <property type="entry name" value="Nonribosomal peptide synthetase, condensation domain"/>
    <property type="match status" value="3"/>
</dbReference>
<dbReference type="InterPro" id="IPR020845">
    <property type="entry name" value="AMP-binding_CS"/>
</dbReference>
<dbReference type="InterPro" id="IPR009081">
    <property type="entry name" value="PP-bd_ACP"/>
</dbReference>
<comment type="cofactor">
    <cofactor evidence="1">
        <name>pantetheine 4'-phosphate</name>
        <dbReference type="ChEBI" id="CHEBI:47942"/>
    </cofactor>
</comment>
<dbReference type="GO" id="GO:0044550">
    <property type="term" value="P:secondary metabolite biosynthetic process"/>
    <property type="evidence" value="ECO:0007669"/>
    <property type="project" value="TreeGrafter"/>
</dbReference>
<evidence type="ECO:0000256" key="2">
    <source>
        <dbReference type="ARBA" id="ARBA00022450"/>
    </source>
</evidence>
<dbReference type="Gene3D" id="3.40.50.980">
    <property type="match status" value="2"/>
</dbReference>
<dbReference type="Gene3D" id="3.30.559.10">
    <property type="entry name" value="Chloramphenicol acetyltransferase-like domain"/>
    <property type="match status" value="2"/>
</dbReference>
<dbReference type="EMBL" id="RKLP01000010">
    <property type="protein sequence ID" value="RVW08105.1"/>
    <property type="molecule type" value="Genomic_DNA"/>
</dbReference>
<feature type="region of interest" description="Disordered" evidence="4">
    <location>
        <begin position="1206"/>
        <end position="1225"/>
    </location>
</feature>
<dbReference type="UniPathway" id="UPA00011"/>
<evidence type="ECO:0000256" key="4">
    <source>
        <dbReference type="SAM" id="MobiDB-lite"/>
    </source>
</evidence>
<keyword evidence="3" id="KW-0597">Phosphoprotein</keyword>
<evidence type="ECO:0000313" key="6">
    <source>
        <dbReference type="EMBL" id="RVW08105.1"/>
    </source>
</evidence>
<dbReference type="Pfam" id="PF00550">
    <property type="entry name" value="PP-binding"/>
    <property type="match status" value="1"/>
</dbReference>
<dbReference type="GO" id="GO:0008610">
    <property type="term" value="P:lipid biosynthetic process"/>
    <property type="evidence" value="ECO:0007669"/>
    <property type="project" value="UniProtKB-ARBA"/>
</dbReference>
<name>A0A438BBJ6_9NOCA</name>
<dbReference type="InterPro" id="IPR036736">
    <property type="entry name" value="ACP-like_sf"/>
</dbReference>
<dbReference type="Pfam" id="PF00668">
    <property type="entry name" value="Condensation"/>
    <property type="match status" value="3"/>
</dbReference>
<dbReference type="Pfam" id="PF00501">
    <property type="entry name" value="AMP-binding"/>
    <property type="match status" value="2"/>
</dbReference>
<dbReference type="Gene3D" id="1.10.1200.10">
    <property type="entry name" value="ACP-like"/>
    <property type="match status" value="1"/>
</dbReference>
<dbReference type="Pfam" id="PF13193">
    <property type="entry name" value="AMP-binding_C"/>
    <property type="match status" value="1"/>
</dbReference>
<dbReference type="SUPFAM" id="SSF56801">
    <property type="entry name" value="Acetyl-CoA synthetase-like"/>
    <property type="match status" value="2"/>
</dbReference>
<dbReference type="GO" id="GO:0003824">
    <property type="term" value="F:catalytic activity"/>
    <property type="evidence" value="ECO:0007669"/>
    <property type="project" value="InterPro"/>
</dbReference>
<organism evidence="6 7">
    <name type="scientific">Prescottella agglutinans</name>
    <dbReference type="NCBI Taxonomy" id="1644129"/>
    <lineage>
        <taxon>Bacteria</taxon>
        <taxon>Bacillati</taxon>
        <taxon>Actinomycetota</taxon>
        <taxon>Actinomycetes</taxon>
        <taxon>Mycobacteriales</taxon>
        <taxon>Nocardiaceae</taxon>
        <taxon>Prescottella</taxon>
    </lineage>
</organism>
<keyword evidence="2" id="KW-0596">Phosphopantetheine</keyword>
<dbReference type="InterPro" id="IPR045851">
    <property type="entry name" value="AMP-bd_C_sf"/>
</dbReference>
<evidence type="ECO:0000259" key="5">
    <source>
        <dbReference type="PROSITE" id="PS50075"/>
    </source>
</evidence>
<dbReference type="Gene3D" id="3.40.50.12780">
    <property type="entry name" value="N-terminal domain of ligase-like"/>
    <property type="match status" value="1"/>
</dbReference>
<comment type="caution">
    <text evidence="6">The sequence shown here is derived from an EMBL/GenBank/DDBJ whole genome shotgun (WGS) entry which is preliminary data.</text>
</comment>
<feature type="non-terminal residue" evidence="6">
    <location>
        <position position="2128"/>
    </location>
</feature>
<gene>
    <name evidence="6" type="ORF">EGT67_19485</name>
</gene>
<dbReference type="InterPro" id="IPR020806">
    <property type="entry name" value="PKS_PP-bd"/>
</dbReference>
<dbReference type="Gene3D" id="3.30.300.30">
    <property type="match status" value="1"/>
</dbReference>
<dbReference type="GO" id="GO:0072330">
    <property type="term" value="P:monocarboxylic acid biosynthetic process"/>
    <property type="evidence" value="ECO:0007669"/>
    <property type="project" value="UniProtKB-ARBA"/>
</dbReference>
<dbReference type="SUPFAM" id="SSF47336">
    <property type="entry name" value="ACP-like"/>
    <property type="match status" value="1"/>
</dbReference>
<evidence type="ECO:0000313" key="7">
    <source>
        <dbReference type="Proteomes" id="UP000286208"/>
    </source>
</evidence>
<dbReference type="PROSITE" id="PS00012">
    <property type="entry name" value="PHOSPHOPANTETHEINE"/>
    <property type="match status" value="1"/>
</dbReference>
<dbReference type="FunFam" id="3.40.50.980:FF:000001">
    <property type="entry name" value="Non-ribosomal peptide synthetase"/>
    <property type="match status" value="2"/>
</dbReference>
<dbReference type="PROSITE" id="PS00455">
    <property type="entry name" value="AMP_BINDING"/>
    <property type="match status" value="2"/>
</dbReference>
<proteinExistence type="predicted"/>
<dbReference type="InterPro" id="IPR010071">
    <property type="entry name" value="AA_adenyl_dom"/>
</dbReference>
<evidence type="ECO:0000256" key="3">
    <source>
        <dbReference type="ARBA" id="ARBA00022553"/>
    </source>
</evidence>
<feature type="region of interest" description="Disordered" evidence="4">
    <location>
        <begin position="453"/>
        <end position="477"/>
    </location>
</feature>
<sequence length="2128" mass="227720">MSSAQYEVWLAQQLAPHLPYCIAQYVEFQGDLDLALLRSTAVTAGREVQCAFLRLIEVDGEPRQVVDPSLDNSVGFIDFRGEDDPVAAADAWMREDRSNPVDPMRDLGVSTILQVGDARYLWYSRAHHVALDGYAAMTLVNRVAALYSSAVSGREPEPSGAADLRTLYELDCRYRASSRFEADRAYWIERFRALAEPVSLADRDRAAVARDMLVTRSLDEDTAARLEDSEGRTSRTSAAVIIAAFACYLSRMAGRPEVRVDVPVSGRTTAVLRRSGGMFVNVVPLRIRVGPGDTVGDLVERVSLELMGALRHQRANLAEIAREASVGADAHLAAAPIVNVMLFRQELEFGSVTGEFHVLTSGPIEDLLINVYQRGSPAKIFVEFRGNPARYRLDELKIHQQRFVGVIEGFLMSGPASPLTTIHRESAREGERRRAEVLCLDYWRHTLAGMPVRGGLPTDRRRQTEPSPTPRSAEPGSLRIALGAERHRMLQLRAHEHDSTMFMAMHAALAALLARVSGSDDIAVGAPIARRDAALDHGAEAVIDTVVLRTHVNPGRSFAALLDRVKQCQHDAFAHAGVSFGRVVEAVAPERAPDGPPLVQVILGPDRREPTAVTDVSVTSPEACCPELCDVQVTVGESFTDSGRPAGVSVDLAFAPDLFDPATLQAFADRLVRILEYAAADPSAPVGDVDVLAPEERDQLVPVSGAEALPATTLPGLFAASVGTDPHAIAVVYGDRSWTYGELDERSNRLARWLIGRGVGPESCVAVGLRRSLESVLAVWAVTKAGAAFVPLDPGYPSVRLEHMLTDSGAVLGLTVGGLAGELPGIVPWVVLDDESVEAEVAGCAAGVVSDGERAVALYPDHPAYVIYTSGSTGVPKGVVVTHRGMANMAAEQRDRYAAGPGARVLHFASPSFDASVFELVWAFASGGCLVITPPTVYGGDELAALLDRGRVTHAVLTPSTLSSVDPRGHACLRYLEVAGEACSPELLARWAPGRSMFDGYGPTEATIMANLGDIGPPGEPVTVGGPIRGVEEFVLDGRLQPVPVGVAGELYLTGAALARGYRNQAGLTAARFVADPFGPRGQRLYRTGDVVRWRRDRKGDLELEYVGRTDFQVKIRGVRTEPGEVDAALMAHPYVRFAATLSRAGPAGDPVLVSYVLPAAGQVPDPAELTERVRAAVPNHMVPAAITMLDEIPLTPVGKLDRAALPAPDFGTRRTESRPPRTPTEEAIAGVFAEVLAVDRLGVDAHFFDLGGNSLVATKAVARINSALDRNIDIRDLFEAPTVAALAARLDGIDGQSSTRPALTAGARADKVPISIAQQRMWVVNQLDTSSPAYNIPLALRLSGALDIDALRLALADIMDRHATLRTVYPESADGPRQVVVPMERVHPDLTPVSVFGEAELRAHLVRRAAAGFDVTDEIPMRTGLFRIGPDEHVLAIVMHHIAVDGSSMVPLARDAAVAYAARLHGRAPDWAPLPVDYADYSLWQRRILGSESAPDSLFARELTYWRSTLAGMPPCIELPTDRPRPVWRSTQGGSVRFEIGADLHRRLHDLARELHSTMFMVVHALLAVLLSRLSGSTDIAVGTPTAGRGEAALDDVVGMFVNTVVLWTPVAPGGSFTDLLGEVGTCDLDALVHAEVPFERVVEAVAPVRSTAYSPLFQVMLEFRNVEPPDLALPGLTVEPIDVGLDVARYDLHLSLSEEFDPVDDAPHGMAASFGFATDIFDSATVQLLADRFLRIAEEVVSSPSTRVGEIELLSPGERRELLSVSGGPGVAGRVLPELLAAWAARDPGAVAVVCGDRRWTYQELDEQSNRLARWLIRHGVGPESGVAAALPRSLESVSTAWAVAKSGAAFVPVDPLYPVGRIEHMLSDSAVTVGVTVAEWRDRLPGSARWLVLDDPAVEAEVAGCSAAAVTAGERTAALSPDHPAYVIYTSGSTGVPKGVMVTHRGLANLVTEQCARLAAGPDARILHAASPSFDAAVFEQMMAFGSGARLVISPPTLYGGEGLVQLLDAEGVTHAVLTPTLLASLDVPATTPSSTDATGLESLRNLMVAGEACPPELVTRWARGRSMLNLYGPTETTIWANVSARMTPGDRVTVGGPIRGVGECVLDGWLRPVPVGVVGELYLA</sequence>
<dbReference type="InterPro" id="IPR025110">
    <property type="entry name" value="AMP-bd_C"/>
</dbReference>
<dbReference type="InterPro" id="IPR023213">
    <property type="entry name" value="CAT-like_dom_sf"/>
</dbReference>
<dbReference type="PROSITE" id="PS50075">
    <property type="entry name" value="CARRIER"/>
    <property type="match status" value="1"/>
</dbReference>
<accession>A0A438BBJ6</accession>
<dbReference type="SUPFAM" id="SSF52777">
    <property type="entry name" value="CoA-dependent acyltransferases"/>
    <property type="match status" value="5"/>
</dbReference>
<keyword evidence="7" id="KW-1185">Reference proteome</keyword>
<evidence type="ECO:0000256" key="1">
    <source>
        <dbReference type="ARBA" id="ARBA00001957"/>
    </source>
</evidence>
<dbReference type="PANTHER" id="PTHR45527">
    <property type="entry name" value="NONRIBOSOMAL PEPTIDE SYNTHETASE"/>
    <property type="match status" value="1"/>
</dbReference>
<reference evidence="6 7" key="1">
    <citation type="submission" date="2018-11" db="EMBL/GenBank/DDBJ databases">
        <title>Rhodococcus spongicola sp. nov. and Rhodococcus xishaensis sp. nov. from marine sponges.</title>
        <authorList>
            <person name="Li L."/>
            <person name="Lin H.W."/>
        </authorList>
    </citation>
    <scope>NUCLEOTIDE SEQUENCE [LARGE SCALE GENOMIC DNA]</scope>
    <source>
        <strain evidence="6 7">CCTCC AB2014297</strain>
    </source>
</reference>
<dbReference type="GO" id="GO:0043041">
    <property type="term" value="P:amino acid activation for nonribosomal peptide biosynthetic process"/>
    <property type="evidence" value="ECO:0007669"/>
    <property type="project" value="TreeGrafter"/>
</dbReference>
<dbReference type="InterPro" id="IPR001242">
    <property type="entry name" value="Condensation_dom"/>
</dbReference>
<dbReference type="PANTHER" id="PTHR45527:SF1">
    <property type="entry name" value="FATTY ACID SYNTHASE"/>
    <property type="match status" value="1"/>
</dbReference>
<feature type="domain" description="Carrier" evidence="5">
    <location>
        <begin position="1220"/>
        <end position="1295"/>
    </location>
</feature>
<dbReference type="FunFam" id="1.10.1200.10:FF:000016">
    <property type="entry name" value="Non-ribosomal peptide synthase"/>
    <property type="match status" value="1"/>
</dbReference>
<dbReference type="CDD" id="cd19540">
    <property type="entry name" value="LCL_NRPS-like"/>
    <property type="match status" value="1"/>
</dbReference>
<dbReference type="SMART" id="SM00823">
    <property type="entry name" value="PKS_PP"/>
    <property type="match status" value="1"/>
</dbReference>
<dbReference type="Gene3D" id="2.30.38.10">
    <property type="entry name" value="Luciferase, Domain 3"/>
    <property type="match status" value="1"/>
</dbReference>
<dbReference type="GO" id="GO:0031177">
    <property type="term" value="F:phosphopantetheine binding"/>
    <property type="evidence" value="ECO:0007669"/>
    <property type="project" value="InterPro"/>
</dbReference>
<dbReference type="InterPro" id="IPR006162">
    <property type="entry name" value="Ppantetheine_attach_site"/>
</dbReference>
<dbReference type="GO" id="GO:0005737">
    <property type="term" value="C:cytoplasm"/>
    <property type="evidence" value="ECO:0007669"/>
    <property type="project" value="TreeGrafter"/>
</dbReference>
<dbReference type="InterPro" id="IPR042099">
    <property type="entry name" value="ANL_N_sf"/>
</dbReference>
<dbReference type="Proteomes" id="UP000286208">
    <property type="component" value="Unassembled WGS sequence"/>
</dbReference>
<dbReference type="InterPro" id="IPR000873">
    <property type="entry name" value="AMP-dep_synth/lig_dom"/>
</dbReference>
<dbReference type="NCBIfam" id="TIGR01733">
    <property type="entry name" value="AA-adenyl-dom"/>
    <property type="match status" value="1"/>
</dbReference>